<reference evidence="2" key="1">
    <citation type="journal article" date="2018" name="Biosci. Biotechnol. Biochem.">
        <title>Polysaccharide hydrolase of the hadal zone amphipods Hirondellea gigas.</title>
        <authorList>
            <person name="Kobayashi H."/>
            <person name="Nagahama T."/>
            <person name="Arai W."/>
            <person name="Sasagawa Y."/>
            <person name="Umeda M."/>
            <person name="Hayashi T."/>
            <person name="Nikaido I."/>
            <person name="Watanabe H."/>
            <person name="Oguri K."/>
            <person name="Kitazato H."/>
            <person name="Fujioka K."/>
            <person name="Kido Y."/>
            <person name="Takami H."/>
        </authorList>
    </citation>
    <scope>NUCLEOTIDE SEQUENCE</scope>
    <source>
        <tissue evidence="2">Whole body</tissue>
    </source>
</reference>
<dbReference type="EMBL" id="IACF01000432">
    <property type="protein sequence ID" value="LAB66207.1"/>
    <property type="molecule type" value="mRNA"/>
</dbReference>
<dbReference type="PRINTS" id="PR00081">
    <property type="entry name" value="GDHRDH"/>
</dbReference>
<protein>
    <submittedName>
        <fullName evidence="2">Dehydrogenase/reductase SDR family member 4-like</fullName>
    </submittedName>
</protein>
<comment type="similarity">
    <text evidence="1">Belongs to the short-chain dehydrogenases/reductases (SDR) family.</text>
</comment>
<dbReference type="InterPro" id="IPR036291">
    <property type="entry name" value="NAD(P)-bd_dom_sf"/>
</dbReference>
<dbReference type="InterPro" id="IPR002347">
    <property type="entry name" value="SDR_fam"/>
</dbReference>
<dbReference type="AlphaFoldDB" id="A0A2P2HWQ2"/>
<dbReference type="NCBIfam" id="NF005559">
    <property type="entry name" value="PRK07231.1"/>
    <property type="match status" value="1"/>
</dbReference>
<dbReference type="SUPFAM" id="SSF51735">
    <property type="entry name" value="NAD(P)-binding Rossmann-fold domains"/>
    <property type="match status" value="1"/>
</dbReference>
<dbReference type="FunFam" id="3.40.50.720:FF:000084">
    <property type="entry name" value="Short-chain dehydrogenase reductase"/>
    <property type="match status" value="1"/>
</dbReference>
<evidence type="ECO:0000256" key="1">
    <source>
        <dbReference type="ARBA" id="ARBA00006484"/>
    </source>
</evidence>
<dbReference type="PANTHER" id="PTHR43943:SF2">
    <property type="entry name" value="DEHYDROGENASE_REDUCTASE 4"/>
    <property type="match status" value="1"/>
</dbReference>
<dbReference type="PANTHER" id="PTHR43943">
    <property type="entry name" value="DEHYDROGENASE/REDUCTASE (SDR FAMILY) MEMBER 4"/>
    <property type="match status" value="1"/>
</dbReference>
<dbReference type="Gene3D" id="3.40.50.720">
    <property type="entry name" value="NAD(P)-binding Rossmann-like Domain"/>
    <property type="match status" value="1"/>
</dbReference>
<proteinExistence type="evidence at transcript level"/>
<organism evidence="2">
    <name type="scientific">Hirondellea gigas</name>
    <dbReference type="NCBI Taxonomy" id="1518452"/>
    <lineage>
        <taxon>Eukaryota</taxon>
        <taxon>Metazoa</taxon>
        <taxon>Ecdysozoa</taxon>
        <taxon>Arthropoda</taxon>
        <taxon>Crustacea</taxon>
        <taxon>Multicrustacea</taxon>
        <taxon>Malacostraca</taxon>
        <taxon>Eumalacostraca</taxon>
        <taxon>Peracarida</taxon>
        <taxon>Amphipoda</taxon>
        <taxon>Amphilochidea</taxon>
        <taxon>Lysianassida</taxon>
        <taxon>Lysianassidira</taxon>
        <taxon>Lysianassoidea</taxon>
        <taxon>Lysianassidae</taxon>
        <taxon>Hirondellea</taxon>
    </lineage>
</organism>
<dbReference type="GO" id="GO:0004090">
    <property type="term" value="F:carbonyl reductase (NADPH) activity"/>
    <property type="evidence" value="ECO:0007669"/>
    <property type="project" value="TreeGrafter"/>
</dbReference>
<name>A0A2P2HWQ2_9CRUS</name>
<accession>A0A2P2HWQ2</accession>
<dbReference type="PRINTS" id="PR00080">
    <property type="entry name" value="SDRFAMILY"/>
</dbReference>
<sequence length="277" mass="29475">MLRNIISKASPFTTFASRSMSQAAEKKLSGKVAIITASTEGIGFAIARRLAQDGAKVVVSSRRGGNVTRAVKELEDEGFTDILGLQCNVAKEKDRVNLIEQTVAKFGGIDILVSNAAVNPAMGGVLDCPEPVWDKIFDVNVKSAMLISQLVLPHMRARKGGAIVYVASIGGYHPIDNLGAYSVSKTTLLGLCKAVAQQLAPDNIRANAIAPGIVKTRFSLPLHGNEEVYKKMLATIPMGRMAEPREMAGLVSFLVSDDASYITGENFIAAGGMPSRL</sequence>
<dbReference type="Pfam" id="PF13561">
    <property type="entry name" value="adh_short_C2"/>
    <property type="match status" value="1"/>
</dbReference>
<evidence type="ECO:0000313" key="2">
    <source>
        <dbReference type="EMBL" id="LAB66207.1"/>
    </source>
</evidence>